<accession>A0ABS1R4K3</accession>
<name>A0ABS1R4K3_9SPHI</name>
<proteinExistence type="predicted"/>
<dbReference type="RefSeq" id="WP_202103384.1">
    <property type="nucleotide sequence ID" value="NZ_JAERTY010000007.1"/>
</dbReference>
<dbReference type="Proteomes" id="UP000625283">
    <property type="component" value="Unassembled WGS sequence"/>
</dbReference>
<evidence type="ECO:0000313" key="1">
    <source>
        <dbReference type="EMBL" id="MBL1409641.1"/>
    </source>
</evidence>
<keyword evidence="2" id="KW-1185">Reference proteome</keyword>
<comment type="caution">
    <text evidence="1">The sequence shown here is derived from an EMBL/GenBank/DDBJ whole genome shotgun (WGS) entry which is preliminary data.</text>
</comment>
<organism evidence="1 2">
    <name type="scientific">Sphingobacterium faecale</name>
    <dbReference type="NCBI Taxonomy" id="2803775"/>
    <lineage>
        <taxon>Bacteria</taxon>
        <taxon>Pseudomonadati</taxon>
        <taxon>Bacteroidota</taxon>
        <taxon>Sphingobacteriia</taxon>
        <taxon>Sphingobacteriales</taxon>
        <taxon>Sphingobacteriaceae</taxon>
        <taxon>Sphingobacterium</taxon>
    </lineage>
</organism>
<reference evidence="1 2" key="1">
    <citation type="submission" date="2021-01" db="EMBL/GenBank/DDBJ databases">
        <title>C459-1 draft genome sequence.</title>
        <authorList>
            <person name="Zhang X.-F."/>
        </authorList>
    </citation>
    <scope>NUCLEOTIDE SEQUENCE [LARGE SCALE GENOMIC DNA]</scope>
    <source>
        <strain evidence="2">C459-1</strain>
    </source>
</reference>
<sequence length="183" mass="21595">MSLHKDLELRSAVLCLSQKEKDKLLIRLINKDKMLLKQLHYQLLENEYDLENRIEYLKEKLKGLFHDTARQVSNSASFSNYKSLNNILRQASGLINEHEKVTKDKFSTAECRLFILVYPYQQYPVLYQKSHLQAATKLHKYIITRIKTTYNNIMALHEDLQFDLQENTSILEEIKESLDNTTT</sequence>
<gene>
    <name evidence="1" type="ORF">JKG61_12845</name>
</gene>
<dbReference type="EMBL" id="JAERTY010000007">
    <property type="protein sequence ID" value="MBL1409641.1"/>
    <property type="molecule type" value="Genomic_DNA"/>
</dbReference>
<evidence type="ECO:0000313" key="2">
    <source>
        <dbReference type="Proteomes" id="UP000625283"/>
    </source>
</evidence>
<protein>
    <submittedName>
        <fullName evidence="1">Uncharacterized protein</fullName>
    </submittedName>
</protein>